<sequence length="361" mass="41918">MYTSEQVINTEEFNKYLPSLDPKVNYWLFRANGGQYYDDFNAGNYIGIGWNQESLSIVKGFQNNREELKAHIFKNYPKEKQPGSTASQLLKFIFDLKENDLVLVPSENSERYLIGRIKGEAYLEDNSDLLDENRHCPYTKRRPVTWIGVINRSKADTSLYKLVYAGHTMSNANEYKPFINRALFDSYIENDEMHSTFLVTQEKDIDMYEFSKFQYNFSEMYRTFFPKEKLVSKTNVQSMGPVEIIGIFTGIAFASGLLFFFLKPYIKSIHLKVGVNGADFKVVKDDPQTNKWHIEKEQRQLHLEEIAAADEHDKKLLKNIEKAQKLSKNAGDSMDELGIKFSDEFQTAIKKMNQQDDPSKK</sequence>
<evidence type="ECO:0000256" key="1">
    <source>
        <dbReference type="SAM" id="Phobius"/>
    </source>
</evidence>
<accession>A0A660E5T8</accession>
<feature type="transmembrane region" description="Helical" evidence="1">
    <location>
        <begin position="244"/>
        <end position="262"/>
    </location>
</feature>
<dbReference type="Proteomes" id="UP000289996">
    <property type="component" value="Unassembled WGS sequence"/>
</dbReference>
<name>A0A660E5T8_9LACO</name>
<keyword evidence="1" id="KW-0812">Transmembrane</keyword>
<organism evidence="2 3">
    <name type="scientific">Lactiplantibacillus mudanjiangensis</name>
    <dbReference type="NCBI Taxonomy" id="1296538"/>
    <lineage>
        <taxon>Bacteria</taxon>
        <taxon>Bacillati</taxon>
        <taxon>Bacillota</taxon>
        <taxon>Bacilli</taxon>
        <taxon>Lactobacillales</taxon>
        <taxon>Lactobacillaceae</taxon>
        <taxon>Lactiplantibacillus</taxon>
    </lineage>
</organism>
<dbReference type="AlphaFoldDB" id="A0A660E5T8"/>
<dbReference type="OrthoDB" id="2328079at2"/>
<proteinExistence type="predicted"/>
<evidence type="ECO:0000313" key="2">
    <source>
        <dbReference type="EMBL" id="VDG30169.1"/>
    </source>
</evidence>
<evidence type="ECO:0000313" key="3">
    <source>
        <dbReference type="Proteomes" id="UP000289996"/>
    </source>
</evidence>
<reference evidence="2 3" key="1">
    <citation type="submission" date="2018-11" db="EMBL/GenBank/DDBJ databases">
        <authorList>
            <person name="Wuyts S."/>
        </authorList>
    </citation>
    <scope>NUCLEOTIDE SEQUENCE [LARGE SCALE GENOMIC DNA]</scope>
    <source>
        <strain evidence="2">Lactobacillus mudanjiangensis AMBF249</strain>
    </source>
</reference>
<dbReference type="RefSeq" id="WP_130852318.1">
    <property type="nucleotide sequence ID" value="NZ_UYIG01000174.1"/>
</dbReference>
<dbReference type="EMBL" id="UYIG01000174">
    <property type="protein sequence ID" value="VDG30169.1"/>
    <property type="molecule type" value="Genomic_DNA"/>
</dbReference>
<keyword evidence="3" id="KW-1185">Reference proteome</keyword>
<keyword evidence="1" id="KW-1133">Transmembrane helix</keyword>
<keyword evidence="1" id="KW-0472">Membrane</keyword>
<protein>
    <submittedName>
        <fullName evidence="2">Uncharacterized protein</fullName>
    </submittedName>
</protein>
<gene>
    <name evidence="2" type="ORF">MUDAN_MDHGFNIF_01722</name>
</gene>